<comment type="caution">
    <text evidence="1">The sequence shown here is derived from an EMBL/GenBank/DDBJ whole genome shotgun (WGS) entry which is preliminary data.</text>
</comment>
<accession>A0A1G1WM82</accession>
<reference evidence="1 2" key="1">
    <citation type="journal article" date="2016" name="Nat. Commun.">
        <title>Thousands of microbial genomes shed light on interconnected biogeochemical processes in an aquifer system.</title>
        <authorList>
            <person name="Anantharaman K."/>
            <person name="Brown C.T."/>
            <person name="Hug L.A."/>
            <person name="Sharon I."/>
            <person name="Castelle C.J."/>
            <person name="Probst A.J."/>
            <person name="Thomas B.C."/>
            <person name="Singh A."/>
            <person name="Wilkins M.J."/>
            <person name="Karaoz U."/>
            <person name="Brodie E.L."/>
            <person name="Williams K.H."/>
            <person name="Hubbard S.S."/>
            <person name="Banfield J.F."/>
        </authorList>
    </citation>
    <scope>NUCLEOTIDE SEQUENCE [LARGE SCALE GENOMIC DNA]</scope>
</reference>
<sequence>MSQSRFLRAYADLLLAKDWSAKISPPDGEIRLKNNKYRGEFCFCPVTAVCFELTGKYFETGDFLEAGRHLKMYHLTVCNIVAAADGAGWCTTMGSTRLRITLLKLSR</sequence>
<organism evidence="1 2">
    <name type="scientific">Candidatus Woykebacteria bacterium RIFCSPHIGHO2_02_FULL_43_16b</name>
    <dbReference type="NCBI Taxonomy" id="1802601"/>
    <lineage>
        <taxon>Bacteria</taxon>
        <taxon>Candidatus Woykeibacteriota</taxon>
    </lineage>
</organism>
<gene>
    <name evidence="1" type="ORF">A3J50_03065</name>
</gene>
<dbReference type="EMBL" id="MHCX01000040">
    <property type="protein sequence ID" value="OGY28865.1"/>
    <property type="molecule type" value="Genomic_DNA"/>
</dbReference>
<dbReference type="Proteomes" id="UP000177821">
    <property type="component" value="Unassembled WGS sequence"/>
</dbReference>
<protein>
    <submittedName>
        <fullName evidence="1">Uncharacterized protein</fullName>
    </submittedName>
</protein>
<dbReference type="AlphaFoldDB" id="A0A1G1WM82"/>
<evidence type="ECO:0000313" key="1">
    <source>
        <dbReference type="EMBL" id="OGY28865.1"/>
    </source>
</evidence>
<proteinExistence type="predicted"/>
<evidence type="ECO:0000313" key="2">
    <source>
        <dbReference type="Proteomes" id="UP000177821"/>
    </source>
</evidence>
<name>A0A1G1WM82_9BACT</name>